<dbReference type="InterPro" id="IPR001647">
    <property type="entry name" value="HTH_TetR"/>
</dbReference>
<sequence length="198" mass="22405">MRKGERTKKMIIERTSKLMNTQGYLATSISDVMKETGLEKGGIYNHFKSKTELSLHAFRYAIEEMRKNYTDALSDKHSSTERLYAILDTFCDLANGRPLPGGCPIMNAAIESDDAHPDLRAEAQKAMSELYKMVHAIFLKGMKNSEFSAAIDADAMTTIFISTIEGALMMTKLYDDPVYMNRAIRFLKDQITHIQHHA</sequence>
<dbReference type="InterPro" id="IPR011075">
    <property type="entry name" value="TetR_C"/>
</dbReference>
<evidence type="ECO:0000313" key="7">
    <source>
        <dbReference type="Proteomes" id="UP000196475"/>
    </source>
</evidence>
<dbReference type="PROSITE" id="PS50977">
    <property type="entry name" value="HTH_TETR_2"/>
    <property type="match status" value="1"/>
</dbReference>
<evidence type="ECO:0000256" key="1">
    <source>
        <dbReference type="ARBA" id="ARBA00023015"/>
    </source>
</evidence>
<dbReference type="EMBL" id="LZRT01000101">
    <property type="protein sequence ID" value="OUM85506.1"/>
    <property type="molecule type" value="Genomic_DNA"/>
</dbReference>
<feature type="domain" description="HTH tetR-type" evidence="5">
    <location>
        <begin position="5"/>
        <end position="65"/>
    </location>
</feature>
<protein>
    <recommendedName>
        <fullName evidence="5">HTH tetR-type domain-containing protein</fullName>
    </recommendedName>
</protein>
<dbReference type="SUPFAM" id="SSF48498">
    <property type="entry name" value="Tetracyclin repressor-like, C-terminal domain"/>
    <property type="match status" value="1"/>
</dbReference>
<dbReference type="SUPFAM" id="SSF46689">
    <property type="entry name" value="Homeodomain-like"/>
    <property type="match status" value="1"/>
</dbReference>
<dbReference type="Pfam" id="PF00440">
    <property type="entry name" value="TetR_N"/>
    <property type="match status" value="1"/>
</dbReference>
<gene>
    <name evidence="6" type="ORF">BAA01_10565</name>
</gene>
<name>A0A1Y3PHC9_9BACI</name>
<dbReference type="InterPro" id="IPR009057">
    <property type="entry name" value="Homeodomain-like_sf"/>
</dbReference>
<proteinExistence type="predicted"/>
<dbReference type="GO" id="GO:0003677">
    <property type="term" value="F:DNA binding"/>
    <property type="evidence" value="ECO:0007669"/>
    <property type="project" value="UniProtKB-UniRule"/>
</dbReference>
<dbReference type="Gene3D" id="1.10.357.10">
    <property type="entry name" value="Tetracycline Repressor, domain 2"/>
    <property type="match status" value="1"/>
</dbReference>
<organism evidence="6 7">
    <name type="scientific">Bacillus thermozeamaize</name>
    <dbReference type="NCBI Taxonomy" id="230954"/>
    <lineage>
        <taxon>Bacteria</taxon>
        <taxon>Bacillati</taxon>
        <taxon>Bacillota</taxon>
        <taxon>Bacilli</taxon>
        <taxon>Bacillales</taxon>
        <taxon>Bacillaceae</taxon>
        <taxon>Bacillus</taxon>
    </lineage>
</organism>
<dbReference type="PANTHER" id="PTHR47506:SF3">
    <property type="entry name" value="HTH-TYPE TRANSCRIPTIONAL REGULATOR LMRA"/>
    <property type="match status" value="1"/>
</dbReference>
<evidence type="ECO:0000313" key="6">
    <source>
        <dbReference type="EMBL" id="OUM85506.1"/>
    </source>
</evidence>
<reference evidence="7" key="1">
    <citation type="submission" date="2016-06" db="EMBL/GenBank/DDBJ databases">
        <authorList>
            <person name="Nascimento L."/>
            <person name="Pereira R.V."/>
            <person name="Martins L.F."/>
            <person name="Quaggio R.B."/>
            <person name="Silva A.M."/>
            <person name="Setubal J.C."/>
        </authorList>
    </citation>
    <scope>NUCLEOTIDE SEQUENCE [LARGE SCALE GENOMIC DNA]</scope>
</reference>
<dbReference type="Pfam" id="PF16925">
    <property type="entry name" value="TetR_C_13"/>
    <property type="match status" value="1"/>
</dbReference>
<dbReference type="InterPro" id="IPR023772">
    <property type="entry name" value="DNA-bd_HTH_TetR-type_CS"/>
</dbReference>
<keyword evidence="3" id="KW-0804">Transcription</keyword>
<dbReference type="PANTHER" id="PTHR47506">
    <property type="entry name" value="TRANSCRIPTIONAL REGULATORY PROTEIN"/>
    <property type="match status" value="1"/>
</dbReference>
<accession>A0A1Y3PHC9</accession>
<evidence type="ECO:0000256" key="2">
    <source>
        <dbReference type="ARBA" id="ARBA00023125"/>
    </source>
</evidence>
<keyword evidence="2 4" id="KW-0238">DNA-binding</keyword>
<evidence type="ECO:0000256" key="4">
    <source>
        <dbReference type="PROSITE-ProRule" id="PRU00335"/>
    </source>
</evidence>
<feature type="DNA-binding region" description="H-T-H motif" evidence="4">
    <location>
        <begin position="28"/>
        <end position="47"/>
    </location>
</feature>
<comment type="caution">
    <text evidence="6">The sequence shown here is derived from an EMBL/GenBank/DDBJ whole genome shotgun (WGS) entry which is preliminary data.</text>
</comment>
<dbReference type="AlphaFoldDB" id="A0A1Y3PHC9"/>
<dbReference type="PROSITE" id="PS01081">
    <property type="entry name" value="HTH_TETR_1"/>
    <property type="match status" value="1"/>
</dbReference>
<keyword evidence="1" id="KW-0805">Transcription regulation</keyword>
<dbReference type="PRINTS" id="PR00455">
    <property type="entry name" value="HTHTETR"/>
</dbReference>
<evidence type="ECO:0000259" key="5">
    <source>
        <dbReference type="PROSITE" id="PS50977"/>
    </source>
</evidence>
<dbReference type="InterPro" id="IPR036271">
    <property type="entry name" value="Tet_transcr_reg_TetR-rel_C_sf"/>
</dbReference>
<evidence type="ECO:0000256" key="3">
    <source>
        <dbReference type="ARBA" id="ARBA00023163"/>
    </source>
</evidence>
<dbReference type="Proteomes" id="UP000196475">
    <property type="component" value="Unassembled WGS sequence"/>
</dbReference>